<keyword evidence="7 15" id="KW-0067">ATP-binding</keyword>
<dbReference type="GO" id="GO:0016887">
    <property type="term" value="F:ATP hydrolysis activity"/>
    <property type="evidence" value="ECO:0007669"/>
    <property type="project" value="RHEA"/>
</dbReference>
<dbReference type="AlphaFoldDB" id="A0A081C761"/>
<keyword evidence="11" id="KW-0413">Isomerase</keyword>
<protein>
    <recommendedName>
        <fullName evidence="2 15">ATP-dependent DNA helicase RecG</fullName>
        <ecNumber evidence="13 15">5.6.2.4</ecNumber>
    </recommendedName>
</protein>
<dbReference type="eggNOG" id="COG1200">
    <property type="taxonomic scope" value="Bacteria"/>
</dbReference>
<evidence type="ECO:0000256" key="1">
    <source>
        <dbReference type="ARBA" id="ARBA00007504"/>
    </source>
</evidence>
<dbReference type="SUPFAM" id="SSF50249">
    <property type="entry name" value="Nucleic acid-binding proteins"/>
    <property type="match status" value="1"/>
</dbReference>
<sequence>MLHNAIQRIRKPLDFSAKNHFANIERVRDLEKTIASWVEHVNALDLSGAQQQTVSQFRELFRQYDGKTVVEKIAVIQAAFHLLQELETTNVIPISSNTAELSASVRDELVEPSVNEHFDKFTTNGGLLDSTAVEEKPSSALPPSEPDVQHDLSLEIQYIKGVGPKRARLLQRLGIQTIQQALFFFPRRYEDRRRIEKIAYLRPGDHPTTVYGVVRRSGLTVTPKQRVRIFELEISDDTGVFTAKWFNQDYLRRIFKPATQVVLSGKISMNRYGGMEMIQPEYELLTTTDADEDLLHTGRIVPIYPLTDGLYQKDMRKIMKHIVDHYALSVEEGLPLAIRRKYRFFDLHKALQRIHFPENTDDVALLNQEKSPAHQRLIFDEFFLLELGMGLKRQHSLVHEKGIAFEFQGDLERYLRQALPFPLTSAQNRVIREIQQNMRAPQPMNRLLQGDVGSGKTLVALIALLSAIEAGYQGAIMVPTEILAEQHFRKISDYIQQLNEHLARKSHQDRHSSQEPIQPDLYLSAHNQQFRICLLTGGLKKREREERLLQIERGEIHLVVGTHALIQHDVAFHRLGLIVIDEQHKFGVMQRATLKAKGYNPDVLIMTATPIPRTLSLTVYGDLDVSIIDELPPGRTPVMTSRFYEQNREKAYRLIAEEIQQGRQVYIVYPLVEESENLDLKAATEMSEHLAQDVFPQYRIGLVHGRMKAEEKDRQMIAFKNHELDILVSTTVLEVGIDVSNATVMLIEHAERFGLSQLHQLRGRVGRGSQRSFCLLMTSYPMSQEARRRLDAMVETTDGFLIAERDLEIRGPGEFFGTKQSGVPDLHIANLIRDVKLLECAREEAFAIIRKDPGLMFSEHQAVKKALEQRWKKSLDLISIG</sequence>
<dbReference type="EC" id="5.6.2.4" evidence="13 15"/>
<dbReference type="PROSITE" id="PS51192">
    <property type="entry name" value="HELICASE_ATP_BIND_1"/>
    <property type="match status" value="1"/>
</dbReference>
<dbReference type="SUPFAM" id="SSF52540">
    <property type="entry name" value="P-loop containing nucleoside triphosphate hydrolases"/>
    <property type="match status" value="2"/>
</dbReference>
<dbReference type="SMART" id="SM00490">
    <property type="entry name" value="HELICc"/>
    <property type="match status" value="1"/>
</dbReference>
<dbReference type="PROSITE" id="PS51194">
    <property type="entry name" value="HELICASE_CTER"/>
    <property type="match status" value="1"/>
</dbReference>
<comment type="similarity">
    <text evidence="1 15">Belongs to the helicase family. RecG subfamily.</text>
</comment>
<evidence type="ECO:0000256" key="12">
    <source>
        <dbReference type="ARBA" id="ARBA00034617"/>
    </source>
</evidence>
<evidence type="ECO:0000313" key="18">
    <source>
        <dbReference type="EMBL" id="GAK60416.1"/>
    </source>
</evidence>
<dbReference type="InterPro" id="IPR001650">
    <property type="entry name" value="Helicase_C-like"/>
</dbReference>
<organism evidence="18">
    <name type="scientific">Vecturithrix granuli</name>
    <dbReference type="NCBI Taxonomy" id="1499967"/>
    <lineage>
        <taxon>Bacteria</taxon>
        <taxon>Candidatus Moduliflexota</taxon>
        <taxon>Candidatus Vecturitrichia</taxon>
        <taxon>Candidatus Vecturitrichales</taxon>
        <taxon>Candidatus Vecturitrichaceae</taxon>
        <taxon>Candidatus Vecturithrix</taxon>
    </lineage>
</organism>
<gene>
    <name evidence="18" type="ORF">U27_00313</name>
</gene>
<dbReference type="InterPro" id="IPR014001">
    <property type="entry name" value="Helicase_ATP-bd"/>
</dbReference>
<dbReference type="GO" id="GO:0006310">
    <property type="term" value="P:DNA recombination"/>
    <property type="evidence" value="ECO:0007669"/>
    <property type="project" value="UniProtKB-UniRule"/>
</dbReference>
<evidence type="ECO:0000256" key="13">
    <source>
        <dbReference type="ARBA" id="ARBA00034808"/>
    </source>
</evidence>
<keyword evidence="6 15" id="KW-0347">Helicase</keyword>
<dbReference type="GO" id="GO:0005524">
    <property type="term" value="F:ATP binding"/>
    <property type="evidence" value="ECO:0007669"/>
    <property type="project" value="UniProtKB-KW"/>
</dbReference>
<keyword evidence="5 15" id="KW-0378">Hydrolase</keyword>
<evidence type="ECO:0000256" key="10">
    <source>
        <dbReference type="ARBA" id="ARBA00023204"/>
    </source>
</evidence>
<keyword evidence="9 15" id="KW-0233">DNA recombination</keyword>
<dbReference type="SMART" id="SM00487">
    <property type="entry name" value="DEXDc"/>
    <property type="match status" value="1"/>
</dbReference>
<dbReference type="PANTHER" id="PTHR47964">
    <property type="entry name" value="ATP-DEPENDENT DNA HELICASE HOMOLOG RECG, CHLOROPLASTIC"/>
    <property type="match status" value="1"/>
</dbReference>
<evidence type="ECO:0000256" key="9">
    <source>
        <dbReference type="ARBA" id="ARBA00023172"/>
    </source>
</evidence>
<keyword evidence="3 15" id="KW-0547">Nucleotide-binding</keyword>
<name>A0A081C761_VECG1</name>
<comment type="catalytic activity">
    <reaction evidence="14 15">
        <text>ATP + H2O = ADP + phosphate + H(+)</text>
        <dbReference type="Rhea" id="RHEA:13065"/>
        <dbReference type="ChEBI" id="CHEBI:15377"/>
        <dbReference type="ChEBI" id="CHEBI:15378"/>
        <dbReference type="ChEBI" id="CHEBI:30616"/>
        <dbReference type="ChEBI" id="CHEBI:43474"/>
        <dbReference type="ChEBI" id="CHEBI:456216"/>
        <dbReference type="EC" id="5.6.2.4"/>
    </reaction>
</comment>
<dbReference type="STRING" id="1499967.U27_00313"/>
<evidence type="ECO:0000256" key="4">
    <source>
        <dbReference type="ARBA" id="ARBA00022763"/>
    </source>
</evidence>
<dbReference type="InterPro" id="IPR033454">
    <property type="entry name" value="RecG_wedge"/>
</dbReference>
<feature type="domain" description="Helicase C-terminal" evidence="17">
    <location>
        <begin position="647"/>
        <end position="813"/>
    </location>
</feature>
<dbReference type="NCBIfam" id="TIGR00643">
    <property type="entry name" value="recG"/>
    <property type="match status" value="1"/>
</dbReference>
<dbReference type="CDD" id="cd18811">
    <property type="entry name" value="SF2_C_RecG"/>
    <property type="match status" value="1"/>
</dbReference>
<dbReference type="InterPro" id="IPR027417">
    <property type="entry name" value="P-loop_NTPase"/>
</dbReference>
<dbReference type="Pfam" id="PF17191">
    <property type="entry name" value="RecG_wedge"/>
    <property type="match status" value="1"/>
</dbReference>
<proteinExistence type="inferred from homology"/>
<dbReference type="PANTHER" id="PTHR47964:SF1">
    <property type="entry name" value="ATP-DEPENDENT DNA HELICASE HOMOLOG RECG, CHLOROPLASTIC"/>
    <property type="match status" value="1"/>
</dbReference>
<evidence type="ECO:0000256" key="2">
    <source>
        <dbReference type="ARBA" id="ARBA00017846"/>
    </source>
</evidence>
<dbReference type="InterPro" id="IPR045562">
    <property type="entry name" value="RecG_dom3_C"/>
</dbReference>
<reference evidence="18" key="1">
    <citation type="journal article" date="2015" name="PeerJ">
        <title>First genomic representation of candidate bacterial phylum KSB3 points to enhanced environmental sensing as a trigger of wastewater bulking.</title>
        <authorList>
            <person name="Sekiguchi Y."/>
            <person name="Ohashi A."/>
            <person name="Parks D.H."/>
            <person name="Yamauchi T."/>
            <person name="Tyson G.W."/>
            <person name="Hugenholtz P."/>
        </authorList>
    </citation>
    <scope>NUCLEOTIDE SEQUENCE [LARGE SCALE GENOMIC DNA]</scope>
</reference>
<dbReference type="InterPro" id="IPR012340">
    <property type="entry name" value="NA-bd_OB-fold"/>
</dbReference>
<evidence type="ECO:0000256" key="3">
    <source>
        <dbReference type="ARBA" id="ARBA00022741"/>
    </source>
</evidence>
<evidence type="ECO:0000256" key="15">
    <source>
        <dbReference type="RuleBase" id="RU363016"/>
    </source>
</evidence>
<keyword evidence="10 15" id="KW-0234">DNA repair</keyword>
<dbReference type="Gene3D" id="3.40.50.300">
    <property type="entry name" value="P-loop containing nucleotide triphosphate hydrolases"/>
    <property type="match status" value="2"/>
</dbReference>
<dbReference type="InterPro" id="IPR047112">
    <property type="entry name" value="RecG/Mfd"/>
</dbReference>
<evidence type="ECO:0000256" key="14">
    <source>
        <dbReference type="ARBA" id="ARBA00048988"/>
    </source>
</evidence>
<dbReference type="GO" id="GO:0043138">
    <property type="term" value="F:3'-5' DNA helicase activity"/>
    <property type="evidence" value="ECO:0007669"/>
    <property type="project" value="UniProtKB-EC"/>
</dbReference>
<feature type="domain" description="Helicase ATP-binding" evidence="16">
    <location>
        <begin position="437"/>
        <end position="628"/>
    </location>
</feature>
<comment type="catalytic activity">
    <reaction evidence="12 15">
        <text>Couples ATP hydrolysis with the unwinding of duplex DNA by translocating in the 3'-5' direction.</text>
        <dbReference type="EC" id="5.6.2.4"/>
    </reaction>
</comment>
<comment type="function">
    <text evidence="15">Plays a critical role in recombination and DNA repair. Helps process Holliday junction intermediates to mature products by catalyzing branch migration. Has replication fork regression activity, unwinds stalled or blocked replication forks to make a HJ that can be resolved. Has a DNA unwinding activity characteristic of a DNA helicase with 3'-5' polarity.</text>
</comment>
<dbReference type="Pfam" id="PF19833">
    <property type="entry name" value="RecG_dom3_C"/>
    <property type="match status" value="1"/>
</dbReference>
<evidence type="ECO:0000256" key="5">
    <source>
        <dbReference type="ARBA" id="ARBA00022801"/>
    </source>
</evidence>
<evidence type="ECO:0000313" key="19">
    <source>
        <dbReference type="Proteomes" id="UP000030661"/>
    </source>
</evidence>
<dbReference type="GO" id="GO:0006281">
    <property type="term" value="P:DNA repair"/>
    <property type="evidence" value="ECO:0007669"/>
    <property type="project" value="UniProtKB-UniRule"/>
</dbReference>
<keyword evidence="8" id="KW-0238">DNA-binding</keyword>
<evidence type="ECO:0000256" key="6">
    <source>
        <dbReference type="ARBA" id="ARBA00022806"/>
    </source>
</evidence>
<dbReference type="Pfam" id="PF00270">
    <property type="entry name" value="DEAD"/>
    <property type="match status" value="1"/>
</dbReference>
<dbReference type="InterPro" id="IPR004609">
    <property type="entry name" value="ATP-dep_DNA_helicase_RecG"/>
</dbReference>
<keyword evidence="4 15" id="KW-0227">DNA damage</keyword>
<evidence type="ECO:0000256" key="7">
    <source>
        <dbReference type="ARBA" id="ARBA00022840"/>
    </source>
</evidence>
<dbReference type="Proteomes" id="UP000030661">
    <property type="component" value="Unassembled WGS sequence"/>
</dbReference>
<evidence type="ECO:0000259" key="17">
    <source>
        <dbReference type="PROSITE" id="PS51194"/>
    </source>
</evidence>
<evidence type="ECO:0000259" key="16">
    <source>
        <dbReference type="PROSITE" id="PS51192"/>
    </source>
</evidence>
<evidence type="ECO:0000256" key="11">
    <source>
        <dbReference type="ARBA" id="ARBA00023235"/>
    </source>
</evidence>
<dbReference type="CDD" id="cd17992">
    <property type="entry name" value="DEXHc_RecG"/>
    <property type="match status" value="1"/>
</dbReference>
<dbReference type="GO" id="GO:0003677">
    <property type="term" value="F:DNA binding"/>
    <property type="evidence" value="ECO:0007669"/>
    <property type="project" value="UniProtKB-KW"/>
</dbReference>
<accession>A0A081C761</accession>
<dbReference type="Gene3D" id="2.40.50.140">
    <property type="entry name" value="Nucleic acid-binding proteins"/>
    <property type="match status" value="1"/>
</dbReference>
<dbReference type="EMBL" id="DF820473">
    <property type="protein sequence ID" value="GAK60416.1"/>
    <property type="molecule type" value="Genomic_DNA"/>
</dbReference>
<dbReference type="NCBIfam" id="NF008168">
    <property type="entry name" value="PRK10917.2-2"/>
    <property type="match status" value="1"/>
</dbReference>
<dbReference type="HOGENOM" id="CLU_005122_7_1_0"/>
<keyword evidence="19" id="KW-1185">Reference proteome</keyword>
<evidence type="ECO:0000256" key="8">
    <source>
        <dbReference type="ARBA" id="ARBA00023125"/>
    </source>
</evidence>
<dbReference type="CDD" id="cd04488">
    <property type="entry name" value="RecG_wedge_OBF"/>
    <property type="match status" value="1"/>
</dbReference>
<dbReference type="Pfam" id="PF00271">
    <property type="entry name" value="Helicase_C"/>
    <property type="match status" value="1"/>
</dbReference>
<dbReference type="InterPro" id="IPR011545">
    <property type="entry name" value="DEAD/DEAH_box_helicase_dom"/>
</dbReference>